<evidence type="ECO:0000256" key="4">
    <source>
        <dbReference type="ARBA" id="ARBA00022840"/>
    </source>
</evidence>
<name>A0ABW1IBC0_9PSEU</name>
<keyword evidence="2" id="KW-0813">Transport</keyword>
<evidence type="ECO:0000256" key="5">
    <source>
        <dbReference type="ARBA" id="ARBA00022970"/>
    </source>
</evidence>
<dbReference type="InterPro" id="IPR027417">
    <property type="entry name" value="P-loop_NTPase"/>
</dbReference>
<reference evidence="8" key="1">
    <citation type="journal article" date="2019" name="Int. J. Syst. Evol. Microbiol.">
        <title>The Global Catalogue of Microorganisms (GCM) 10K type strain sequencing project: providing services to taxonomists for standard genome sequencing and annotation.</title>
        <authorList>
            <consortium name="The Broad Institute Genomics Platform"/>
            <consortium name="The Broad Institute Genome Sequencing Center for Infectious Disease"/>
            <person name="Wu L."/>
            <person name="Ma J."/>
        </authorList>
    </citation>
    <scope>NUCLEOTIDE SEQUENCE [LARGE SCALE GENOMIC DNA]</scope>
    <source>
        <strain evidence="8">CGMCC 4.7397</strain>
    </source>
</reference>
<dbReference type="InterPro" id="IPR003593">
    <property type="entry name" value="AAA+_ATPase"/>
</dbReference>
<keyword evidence="3" id="KW-0547">Nucleotide-binding</keyword>
<evidence type="ECO:0000259" key="6">
    <source>
        <dbReference type="PROSITE" id="PS50893"/>
    </source>
</evidence>
<evidence type="ECO:0000313" key="8">
    <source>
        <dbReference type="Proteomes" id="UP001596119"/>
    </source>
</evidence>
<organism evidence="7 8">
    <name type="scientific">Pseudonocardia lutea</name>
    <dbReference type="NCBI Taxonomy" id="2172015"/>
    <lineage>
        <taxon>Bacteria</taxon>
        <taxon>Bacillati</taxon>
        <taxon>Actinomycetota</taxon>
        <taxon>Actinomycetes</taxon>
        <taxon>Pseudonocardiales</taxon>
        <taxon>Pseudonocardiaceae</taxon>
        <taxon>Pseudonocardia</taxon>
    </lineage>
</organism>
<dbReference type="InterPro" id="IPR052156">
    <property type="entry name" value="BCAA_Transport_ATP-bd_LivF"/>
</dbReference>
<evidence type="ECO:0000313" key="7">
    <source>
        <dbReference type="EMBL" id="MFC5950385.1"/>
    </source>
</evidence>
<gene>
    <name evidence="7" type="ORF">ACFQH9_19130</name>
</gene>
<proteinExistence type="inferred from homology"/>
<comment type="caution">
    <text evidence="7">The sequence shown here is derived from an EMBL/GenBank/DDBJ whole genome shotgun (WGS) entry which is preliminary data.</text>
</comment>
<dbReference type="SUPFAM" id="SSF52540">
    <property type="entry name" value="P-loop containing nucleoside triphosphate hydrolases"/>
    <property type="match status" value="1"/>
</dbReference>
<dbReference type="InterPro" id="IPR003439">
    <property type="entry name" value="ABC_transporter-like_ATP-bd"/>
</dbReference>
<feature type="domain" description="ABC transporter" evidence="6">
    <location>
        <begin position="10"/>
        <end position="241"/>
    </location>
</feature>
<keyword evidence="5" id="KW-0029">Amino-acid transport</keyword>
<dbReference type="Pfam" id="PF00005">
    <property type="entry name" value="ABC_tran"/>
    <property type="match status" value="1"/>
</dbReference>
<protein>
    <submittedName>
        <fullName evidence="7">ABC transporter ATP-binding protein</fullName>
    </submittedName>
</protein>
<dbReference type="EMBL" id="JBHSQK010000047">
    <property type="protein sequence ID" value="MFC5950385.1"/>
    <property type="molecule type" value="Genomic_DNA"/>
</dbReference>
<dbReference type="Gene3D" id="3.40.50.300">
    <property type="entry name" value="P-loop containing nucleotide triphosphate hydrolases"/>
    <property type="match status" value="1"/>
</dbReference>
<dbReference type="PROSITE" id="PS00211">
    <property type="entry name" value="ABC_TRANSPORTER_1"/>
    <property type="match status" value="1"/>
</dbReference>
<dbReference type="SMART" id="SM00382">
    <property type="entry name" value="AAA"/>
    <property type="match status" value="1"/>
</dbReference>
<accession>A0ABW1IBC0</accession>
<evidence type="ECO:0000256" key="1">
    <source>
        <dbReference type="ARBA" id="ARBA00005417"/>
    </source>
</evidence>
<dbReference type="InterPro" id="IPR017871">
    <property type="entry name" value="ABC_transporter-like_CS"/>
</dbReference>
<comment type="similarity">
    <text evidence="1">Belongs to the ABC transporter superfamily.</text>
</comment>
<sequence>MSAEGTGVDLRIEGLRAGYGGAEILHGIDLEVPAGSVAALVGANGAGKSTLLAAVLGTVPRTAGRVLLGGEPLPAGVRAATSRGIAIVPEGRRVFARRTVRDNLLVGAWGRRDRAGVRADLESTYARFPALERRGGQPAGALSGGEAQMLAIGMALMSRPRVLLLDEPSLGLAPVVVDAVLAEVRALADDGMTVLLVEQVVRKALRVADRGHVLRLGEIVVEGAAADLVDDVAVTQAYLGR</sequence>
<keyword evidence="4 7" id="KW-0067">ATP-binding</keyword>
<dbReference type="Proteomes" id="UP001596119">
    <property type="component" value="Unassembled WGS sequence"/>
</dbReference>
<evidence type="ECO:0000256" key="2">
    <source>
        <dbReference type="ARBA" id="ARBA00022448"/>
    </source>
</evidence>
<evidence type="ECO:0000256" key="3">
    <source>
        <dbReference type="ARBA" id="ARBA00022741"/>
    </source>
</evidence>
<dbReference type="GO" id="GO:0005524">
    <property type="term" value="F:ATP binding"/>
    <property type="evidence" value="ECO:0007669"/>
    <property type="project" value="UniProtKB-KW"/>
</dbReference>
<dbReference type="PROSITE" id="PS50893">
    <property type="entry name" value="ABC_TRANSPORTER_2"/>
    <property type="match status" value="1"/>
</dbReference>
<dbReference type="PANTHER" id="PTHR43820:SF4">
    <property type="entry name" value="HIGH-AFFINITY BRANCHED-CHAIN AMINO ACID TRANSPORT ATP-BINDING PROTEIN LIVF"/>
    <property type="match status" value="1"/>
</dbReference>
<keyword evidence="8" id="KW-1185">Reference proteome</keyword>
<dbReference type="PANTHER" id="PTHR43820">
    <property type="entry name" value="HIGH-AFFINITY BRANCHED-CHAIN AMINO ACID TRANSPORT ATP-BINDING PROTEIN LIVF"/>
    <property type="match status" value="1"/>
</dbReference>
<dbReference type="CDD" id="cd03224">
    <property type="entry name" value="ABC_TM1139_LivF_branched"/>
    <property type="match status" value="1"/>
</dbReference>